<gene>
    <name evidence="2" type="ORF">DL796_08795</name>
</gene>
<dbReference type="PANTHER" id="PTHR43737:SF1">
    <property type="entry name" value="DUF1501 DOMAIN-CONTAINING PROTEIN"/>
    <property type="match status" value="1"/>
</dbReference>
<dbReference type="OrthoDB" id="9772295at2"/>
<keyword evidence="3" id="KW-1185">Reference proteome</keyword>
<evidence type="ECO:0000313" key="3">
    <source>
        <dbReference type="Proteomes" id="UP000247689"/>
    </source>
</evidence>
<accession>A0A318D3Y3</accession>
<feature type="compositionally biased region" description="Acidic residues" evidence="1">
    <location>
        <begin position="38"/>
        <end position="50"/>
    </location>
</feature>
<feature type="region of interest" description="Disordered" evidence="1">
    <location>
        <begin position="38"/>
        <end position="63"/>
    </location>
</feature>
<dbReference type="EMBL" id="QICH01000002">
    <property type="protein sequence ID" value="PXF63513.1"/>
    <property type="molecule type" value="Genomic_DNA"/>
</dbReference>
<dbReference type="Proteomes" id="UP000247689">
    <property type="component" value="Unassembled WGS sequence"/>
</dbReference>
<protein>
    <submittedName>
        <fullName evidence="2">DUF1800 domain-containing protein</fullName>
    </submittedName>
</protein>
<evidence type="ECO:0000313" key="2">
    <source>
        <dbReference type="EMBL" id="PXF63513.1"/>
    </source>
</evidence>
<evidence type="ECO:0000256" key="1">
    <source>
        <dbReference type="SAM" id="MobiDB-lite"/>
    </source>
</evidence>
<sequence length="570" mass="64286">MLYILSVFSFMQITKLIYRGLLYTFLLLLVAACSGGSEEEDDPASPDTGEDPPAHVDPPTSGKASRFLQQTTFGATTESINDVVERGFEGWIDWQMTLPITKHTDYYNQFTYDPESTWSLYVDAWWHRSLQADDQLRQRVAFALSEIWVVSQYGVSSGGIEGNQSLSNYYDILLQHSFGNYRDLMQDVTLNPVMGEYLSMLRNRKPDLERNIRPDENYARELMQLFTVGLVELNLDGSPKLDAQGNTIPTYDQADIEGLAHVFTGWTWQNAERFWWWGENRDLISPMKVFPEFHAEGEKRIINGGIIPAGQTPEQDLAQALDHIFNHPSVGPFVAKQLIQKLVTSNPSPEYVERVATRFNDNGSGVRGDMKAVIKAILLDEEAISGVVSHGKPFGKLKEPILRLSAFWRAFDATSGNGTYEFRWVDNDFAQGPLKSPSVFNFFSPSYQPAGALKDADIVAPEFEIHTEGTMAKMTNHLHWRSVSMNSFERPSPEAKDIIVDYSVERDLVSASDDELIEHLNILLLAGTMSDHMKTVLRDYLTTIDADNPERKATEAISLVITSPEFAVQR</sequence>
<reference evidence="2 3" key="1">
    <citation type="submission" date="2018-05" db="EMBL/GenBank/DDBJ databases">
        <title>Kangiella spongicola genome sequence.</title>
        <authorList>
            <person name="Maclea K.S."/>
            <person name="Goen A.E."/>
            <person name="Kelley C."/>
            <person name="Underriner A."/>
            <person name="Silverwood T."/>
            <person name="Trachtenberg A.M."/>
        </authorList>
    </citation>
    <scope>NUCLEOTIDE SEQUENCE [LARGE SCALE GENOMIC DNA]</scope>
    <source>
        <strain evidence="2 3">ATCC BAA-2076</strain>
    </source>
</reference>
<proteinExistence type="predicted"/>
<dbReference type="Pfam" id="PF08811">
    <property type="entry name" value="DUF1800"/>
    <property type="match status" value="1"/>
</dbReference>
<dbReference type="InterPro" id="IPR014917">
    <property type="entry name" value="DUF1800"/>
</dbReference>
<name>A0A318D3Y3_9GAMM</name>
<dbReference type="PANTHER" id="PTHR43737">
    <property type="entry name" value="BLL7424 PROTEIN"/>
    <property type="match status" value="1"/>
</dbReference>
<organism evidence="2 3">
    <name type="scientific">Kangiella spongicola</name>
    <dbReference type="NCBI Taxonomy" id="796379"/>
    <lineage>
        <taxon>Bacteria</taxon>
        <taxon>Pseudomonadati</taxon>
        <taxon>Pseudomonadota</taxon>
        <taxon>Gammaproteobacteria</taxon>
        <taxon>Kangiellales</taxon>
        <taxon>Kangiellaceae</taxon>
        <taxon>Kangiella</taxon>
    </lineage>
</organism>
<comment type="caution">
    <text evidence="2">The sequence shown here is derived from an EMBL/GenBank/DDBJ whole genome shotgun (WGS) entry which is preliminary data.</text>
</comment>
<dbReference type="AlphaFoldDB" id="A0A318D3Y3"/>